<organism evidence="5 6">
    <name type="scientific">Kalanchoe fedtschenkoi</name>
    <name type="common">Lavender scallops</name>
    <name type="synonym">South American air plant</name>
    <dbReference type="NCBI Taxonomy" id="63787"/>
    <lineage>
        <taxon>Eukaryota</taxon>
        <taxon>Viridiplantae</taxon>
        <taxon>Streptophyta</taxon>
        <taxon>Embryophyta</taxon>
        <taxon>Tracheophyta</taxon>
        <taxon>Spermatophyta</taxon>
        <taxon>Magnoliopsida</taxon>
        <taxon>eudicotyledons</taxon>
        <taxon>Gunneridae</taxon>
        <taxon>Pentapetalae</taxon>
        <taxon>Saxifragales</taxon>
        <taxon>Crassulaceae</taxon>
        <taxon>Kalanchoe</taxon>
    </lineage>
</organism>
<feature type="domain" description="AAA+ ATPase At3g28540-like C-terminal" evidence="4">
    <location>
        <begin position="66"/>
        <end position="139"/>
    </location>
</feature>
<proteinExistence type="inferred from homology"/>
<dbReference type="InterPro" id="IPR058017">
    <property type="entry name" value="At3g28540-like_C"/>
</dbReference>
<feature type="domain" description="ATPase AAA-type core" evidence="3">
    <location>
        <begin position="34"/>
        <end position="64"/>
    </location>
</feature>
<feature type="region of interest" description="Disordered" evidence="2">
    <location>
        <begin position="136"/>
        <end position="214"/>
    </location>
</feature>
<dbReference type="InterPro" id="IPR003960">
    <property type="entry name" value="ATPase_AAA_CS"/>
</dbReference>
<keyword evidence="1" id="KW-0067">ATP-binding</keyword>
<dbReference type="EnsemblPlants" id="Kaladp0039s0267.1.v1.1">
    <property type="protein sequence ID" value="Kaladp0039s0267.1.v1.1"/>
    <property type="gene ID" value="Kaladp0039s0267.v1.1"/>
</dbReference>
<evidence type="ECO:0000313" key="5">
    <source>
        <dbReference type="EnsemblPlants" id="Kaladp0039s0267.1.v1.1"/>
    </source>
</evidence>
<accession>A0A7N0ZUU3</accession>
<dbReference type="AlphaFoldDB" id="A0A7N0ZUU3"/>
<dbReference type="InterPro" id="IPR003959">
    <property type="entry name" value="ATPase_AAA_core"/>
</dbReference>
<reference evidence="5" key="1">
    <citation type="submission" date="2021-01" db="UniProtKB">
        <authorList>
            <consortium name="EnsemblPlants"/>
        </authorList>
    </citation>
    <scope>IDENTIFICATION</scope>
</reference>
<dbReference type="Gramene" id="Kaladp0039s0267.1.v1.1">
    <property type="protein sequence ID" value="Kaladp0039s0267.1.v1.1"/>
    <property type="gene ID" value="Kaladp0039s0267.v1.1"/>
</dbReference>
<evidence type="ECO:0000313" key="6">
    <source>
        <dbReference type="Proteomes" id="UP000594263"/>
    </source>
</evidence>
<dbReference type="Gene3D" id="3.40.50.300">
    <property type="entry name" value="P-loop containing nucleotide triphosphate hydrolases"/>
    <property type="match status" value="1"/>
</dbReference>
<comment type="similarity">
    <text evidence="1">Belongs to the AAA ATPase family.</text>
</comment>
<evidence type="ECO:0000256" key="1">
    <source>
        <dbReference type="RuleBase" id="RU003651"/>
    </source>
</evidence>
<dbReference type="GO" id="GO:0005524">
    <property type="term" value="F:ATP binding"/>
    <property type="evidence" value="ECO:0007669"/>
    <property type="project" value="UniProtKB-KW"/>
</dbReference>
<evidence type="ECO:0000259" key="4">
    <source>
        <dbReference type="Pfam" id="PF25568"/>
    </source>
</evidence>
<dbReference type="InterPro" id="IPR050747">
    <property type="entry name" value="Mitochondrial_chaperone_BCS1"/>
</dbReference>
<dbReference type="PANTHER" id="PTHR23070">
    <property type="entry name" value="BCS1 AAA-TYPE ATPASE"/>
    <property type="match status" value="1"/>
</dbReference>
<dbReference type="Proteomes" id="UP000594263">
    <property type="component" value="Unplaced"/>
</dbReference>
<dbReference type="GO" id="GO:0016887">
    <property type="term" value="F:ATP hydrolysis activity"/>
    <property type="evidence" value="ECO:0007669"/>
    <property type="project" value="InterPro"/>
</dbReference>
<evidence type="ECO:0000259" key="3">
    <source>
        <dbReference type="Pfam" id="PF00004"/>
    </source>
</evidence>
<evidence type="ECO:0008006" key="7">
    <source>
        <dbReference type="Google" id="ProtNLM"/>
    </source>
</evidence>
<dbReference type="InterPro" id="IPR027417">
    <property type="entry name" value="P-loop_NTPase"/>
</dbReference>
<dbReference type="SUPFAM" id="SSF52540">
    <property type="entry name" value="P-loop containing nucleoside triphosphate hydrolases"/>
    <property type="match status" value="1"/>
</dbReference>
<protein>
    <recommendedName>
        <fullName evidence="7">ATPase AAA-type core domain-containing protein</fullName>
    </recommendedName>
</protein>
<name>A0A7N0ZUU3_KALFE</name>
<dbReference type="PROSITE" id="PS00674">
    <property type="entry name" value="AAA"/>
    <property type="match status" value="1"/>
</dbReference>
<evidence type="ECO:0000256" key="2">
    <source>
        <dbReference type="SAM" id="MobiDB-lite"/>
    </source>
</evidence>
<dbReference type="Pfam" id="PF25568">
    <property type="entry name" value="AAA_lid_At3g28540"/>
    <property type="match status" value="1"/>
</dbReference>
<dbReference type="Gene3D" id="6.10.280.40">
    <property type="match status" value="1"/>
</dbReference>
<keyword evidence="6" id="KW-1185">Reference proteome</keyword>
<dbReference type="Pfam" id="PF00004">
    <property type="entry name" value="AAA"/>
    <property type="match status" value="1"/>
</dbReference>
<keyword evidence="1" id="KW-0547">Nucleotide-binding</keyword>
<feature type="compositionally biased region" description="Basic and acidic residues" evidence="2">
    <location>
        <begin position="136"/>
        <end position="195"/>
    </location>
</feature>
<dbReference type="OMA" id="KESCMEV"/>
<sequence>MVVWRGSGCAGRKACPHPPPPLLADELWSACGSERIIVFTTNYLEKLDPALIRRGRMDKHIELSYCSFEAFKVLAKNYHQIDSHELFGDIEKALGETNMTPADVAESLMPKCSEDDADGCLKTLVEAISRAKEEARMKAEEEEAAREKQAEEEAKKKEEEDKVKPENEAKDQKPEAAKKDGETEKMVDGGNELKENNSVSSPPPPALPCCSSLG</sequence>